<dbReference type="EMBL" id="BOPG01000054">
    <property type="protein sequence ID" value="GIJ60409.1"/>
    <property type="molecule type" value="Genomic_DNA"/>
</dbReference>
<dbReference type="InterPro" id="IPR036388">
    <property type="entry name" value="WH-like_DNA-bd_sf"/>
</dbReference>
<dbReference type="Gene3D" id="1.10.10.10">
    <property type="entry name" value="Winged helix-like DNA-binding domain superfamily/Winged helix DNA-binding domain"/>
    <property type="match status" value="1"/>
</dbReference>
<dbReference type="PANTHER" id="PTHR33164">
    <property type="entry name" value="TRANSCRIPTIONAL REGULATOR, MARR FAMILY"/>
    <property type="match status" value="1"/>
</dbReference>
<dbReference type="RefSeq" id="WP_204004681.1">
    <property type="nucleotide sequence ID" value="NZ_BOPG01000054.1"/>
</dbReference>
<proteinExistence type="predicted"/>
<dbReference type="Proteomes" id="UP000612585">
    <property type="component" value="Unassembled WGS sequence"/>
</dbReference>
<dbReference type="InterPro" id="IPR039422">
    <property type="entry name" value="MarR/SlyA-like"/>
</dbReference>
<accession>A0A8J3ZA57</accession>
<protein>
    <recommendedName>
        <fullName evidence="1">HTH marR-type domain-containing protein</fullName>
    </recommendedName>
</protein>
<feature type="domain" description="HTH marR-type" evidence="1">
    <location>
        <begin position="15"/>
        <end position="147"/>
    </location>
</feature>
<evidence type="ECO:0000313" key="3">
    <source>
        <dbReference type="Proteomes" id="UP000612585"/>
    </source>
</evidence>
<organism evidence="2 3">
    <name type="scientific">Virgisporangium aurantiacum</name>
    <dbReference type="NCBI Taxonomy" id="175570"/>
    <lineage>
        <taxon>Bacteria</taxon>
        <taxon>Bacillati</taxon>
        <taxon>Actinomycetota</taxon>
        <taxon>Actinomycetes</taxon>
        <taxon>Micromonosporales</taxon>
        <taxon>Micromonosporaceae</taxon>
        <taxon>Virgisporangium</taxon>
    </lineage>
</organism>
<dbReference type="GO" id="GO:0003700">
    <property type="term" value="F:DNA-binding transcription factor activity"/>
    <property type="evidence" value="ECO:0007669"/>
    <property type="project" value="InterPro"/>
</dbReference>
<evidence type="ECO:0000313" key="2">
    <source>
        <dbReference type="EMBL" id="GIJ60409.1"/>
    </source>
</evidence>
<name>A0A8J3ZA57_9ACTN</name>
<comment type="caution">
    <text evidence="2">The sequence shown here is derived from an EMBL/GenBank/DDBJ whole genome shotgun (WGS) entry which is preliminary data.</text>
</comment>
<dbReference type="AlphaFoldDB" id="A0A8J3ZA57"/>
<evidence type="ECO:0000259" key="1">
    <source>
        <dbReference type="PROSITE" id="PS50995"/>
    </source>
</evidence>
<dbReference type="InterPro" id="IPR036390">
    <property type="entry name" value="WH_DNA-bd_sf"/>
</dbReference>
<dbReference type="GO" id="GO:0006950">
    <property type="term" value="P:response to stress"/>
    <property type="evidence" value="ECO:0007669"/>
    <property type="project" value="TreeGrafter"/>
</dbReference>
<dbReference type="SUPFAM" id="SSF46785">
    <property type="entry name" value="Winged helix' DNA-binding domain"/>
    <property type="match status" value="1"/>
</dbReference>
<gene>
    <name evidence="2" type="ORF">Vau01_079250</name>
</gene>
<dbReference type="PROSITE" id="PS50995">
    <property type="entry name" value="HTH_MARR_2"/>
    <property type="match status" value="1"/>
</dbReference>
<dbReference type="PANTHER" id="PTHR33164:SF43">
    <property type="entry name" value="HTH-TYPE TRANSCRIPTIONAL REPRESSOR YETL"/>
    <property type="match status" value="1"/>
</dbReference>
<dbReference type="SMART" id="SM00347">
    <property type="entry name" value="HTH_MARR"/>
    <property type="match status" value="1"/>
</dbReference>
<reference evidence="2" key="1">
    <citation type="submission" date="2021-01" db="EMBL/GenBank/DDBJ databases">
        <title>Whole genome shotgun sequence of Virgisporangium aurantiacum NBRC 16421.</title>
        <authorList>
            <person name="Komaki H."/>
            <person name="Tamura T."/>
        </authorList>
    </citation>
    <scope>NUCLEOTIDE SEQUENCE</scope>
    <source>
        <strain evidence="2">NBRC 16421</strain>
    </source>
</reference>
<dbReference type="Pfam" id="PF12802">
    <property type="entry name" value="MarR_2"/>
    <property type="match status" value="1"/>
</dbReference>
<dbReference type="InterPro" id="IPR000835">
    <property type="entry name" value="HTH_MarR-typ"/>
</dbReference>
<keyword evidence="3" id="KW-1185">Reference proteome</keyword>
<sequence length="162" mass="17769">MSGTTPSEVRPAGILGLSTFLIHKLGAELRRRVAEELVGMGLGPRHHRALLFLATRGPAAQKDISLATDLDPSNVVGVIDDLDRQGLVVRRRDTTDRRRNVIEITDTGRVVLAQGDEAVGRVEEAALRALEPAERDQLYGFLYRMVVSLDLIKPAPNRVKEG</sequence>